<proteinExistence type="predicted"/>
<evidence type="ECO:0000313" key="1">
    <source>
        <dbReference type="EMBL" id="KAI6085895.1"/>
    </source>
</evidence>
<organism evidence="1 2">
    <name type="scientific">Hypoxylon rubiginosum</name>
    <dbReference type="NCBI Taxonomy" id="110542"/>
    <lineage>
        <taxon>Eukaryota</taxon>
        <taxon>Fungi</taxon>
        <taxon>Dikarya</taxon>
        <taxon>Ascomycota</taxon>
        <taxon>Pezizomycotina</taxon>
        <taxon>Sordariomycetes</taxon>
        <taxon>Xylariomycetidae</taxon>
        <taxon>Xylariales</taxon>
        <taxon>Hypoxylaceae</taxon>
        <taxon>Hypoxylon</taxon>
    </lineage>
</organism>
<sequence length="119" mass="14132">MTTKILNKTWLNTLRDQYQQDLETEITFPLTYIFYYQPQARDLRYEINHKITVAEFETSLKAFRRSDLSSKDNPSYEDQNVKIFPQPEPQPDFFYIHDRLPSDSESDADETSAQPKTTK</sequence>
<dbReference type="Proteomes" id="UP001497680">
    <property type="component" value="Unassembled WGS sequence"/>
</dbReference>
<name>A0ACC0D000_9PEZI</name>
<accession>A0ACC0D000</accession>
<gene>
    <name evidence="1" type="ORF">F4821DRAFT_144276</name>
</gene>
<keyword evidence="2" id="KW-1185">Reference proteome</keyword>
<reference evidence="1 2" key="1">
    <citation type="journal article" date="2022" name="New Phytol.">
        <title>Ecological generalism drives hyperdiversity of secondary metabolite gene clusters in xylarialean endophytes.</title>
        <authorList>
            <person name="Franco M.E.E."/>
            <person name="Wisecaver J.H."/>
            <person name="Arnold A.E."/>
            <person name="Ju Y.M."/>
            <person name="Slot J.C."/>
            <person name="Ahrendt S."/>
            <person name="Moore L.P."/>
            <person name="Eastman K.E."/>
            <person name="Scott K."/>
            <person name="Konkel Z."/>
            <person name="Mondo S.J."/>
            <person name="Kuo A."/>
            <person name="Hayes R.D."/>
            <person name="Haridas S."/>
            <person name="Andreopoulos B."/>
            <person name="Riley R."/>
            <person name="LaButti K."/>
            <person name="Pangilinan J."/>
            <person name="Lipzen A."/>
            <person name="Amirebrahimi M."/>
            <person name="Yan J."/>
            <person name="Adam C."/>
            <person name="Keymanesh K."/>
            <person name="Ng V."/>
            <person name="Louie K."/>
            <person name="Northen T."/>
            <person name="Drula E."/>
            <person name="Henrissat B."/>
            <person name="Hsieh H.M."/>
            <person name="Youens-Clark K."/>
            <person name="Lutzoni F."/>
            <person name="Miadlikowska J."/>
            <person name="Eastwood D.C."/>
            <person name="Hamelin R.C."/>
            <person name="Grigoriev I.V."/>
            <person name="U'Ren J.M."/>
        </authorList>
    </citation>
    <scope>NUCLEOTIDE SEQUENCE [LARGE SCALE GENOMIC DNA]</scope>
    <source>
        <strain evidence="1 2">ER1909</strain>
    </source>
</reference>
<comment type="caution">
    <text evidence="1">The sequence shown here is derived from an EMBL/GenBank/DDBJ whole genome shotgun (WGS) entry which is preliminary data.</text>
</comment>
<evidence type="ECO:0000313" key="2">
    <source>
        <dbReference type="Proteomes" id="UP001497680"/>
    </source>
</evidence>
<dbReference type="EMBL" id="MU394321">
    <property type="protein sequence ID" value="KAI6085895.1"/>
    <property type="molecule type" value="Genomic_DNA"/>
</dbReference>
<protein>
    <submittedName>
        <fullName evidence="1">Uncharacterized protein</fullName>
    </submittedName>
</protein>